<dbReference type="InterPro" id="IPR029063">
    <property type="entry name" value="SAM-dependent_MTases_sf"/>
</dbReference>
<dbReference type="PANTHER" id="PTHR45180">
    <property type="entry name" value="OS01G0307686 PROTEIN"/>
    <property type="match status" value="1"/>
</dbReference>
<evidence type="ECO:0000256" key="1">
    <source>
        <dbReference type="ARBA" id="ARBA00011738"/>
    </source>
</evidence>
<dbReference type="GO" id="GO:0005737">
    <property type="term" value="C:cytoplasm"/>
    <property type="evidence" value="ECO:0007669"/>
    <property type="project" value="UniProtKB-ARBA"/>
</dbReference>
<feature type="domain" description="Methyltransferase type 11" evidence="2">
    <location>
        <begin position="308"/>
        <end position="402"/>
    </location>
</feature>
<dbReference type="AlphaFoldDB" id="A0A068UM21"/>
<dbReference type="Pfam" id="PF08241">
    <property type="entry name" value="Methyltransf_11"/>
    <property type="match status" value="2"/>
</dbReference>
<dbReference type="Proteomes" id="UP000295252">
    <property type="component" value="Chromosome VIII"/>
</dbReference>
<feature type="domain" description="Methyltransferase type 11" evidence="2">
    <location>
        <begin position="39"/>
        <end position="133"/>
    </location>
</feature>
<dbReference type="Gene3D" id="3.40.50.150">
    <property type="entry name" value="Vaccinia Virus protein VP39"/>
    <property type="match status" value="2"/>
</dbReference>
<proteinExistence type="predicted"/>
<gene>
    <name evidence="3" type="ORF">GSCOC_T00028905001</name>
</gene>
<reference evidence="4" key="1">
    <citation type="journal article" date="2014" name="Science">
        <title>The coffee genome provides insight into the convergent evolution of caffeine biosynthesis.</title>
        <authorList>
            <person name="Denoeud F."/>
            <person name="Carretero-Paulet L."/>
            <person name="Dereeper A."/>
            <person name="Droc G."/>
            <person name="Guyot R."/>
            <person name="Pietrella M."/>
            <person name="Zheng C."/>
            <person name="Alberti A."/>
            <person name="Anthony F."/>
            <person name="Aprea G."/>
            <person name="Aury J.M."/>
            <person name="Bento P."/>
            <person name="Bernard M."/>
            <person name="Bocs S."/>
            <person name="Campa C."/>
            <person name="Cenci A."/>
            <person name="Combes M.C."/>
            <person name="Crouzillat D."/>
            <person name="Da Silva C."/>
            <person name="Daddiego L."/>
            <person name="De Bellis F."/>
            <person name="Dussert S."/>
            <person name="Garsmeur O."/>
            <person name="Gayraud T."/>
            <person name="Guignon V."/>
            <person name="Jahn K."/>
            <person name="Jamilloux V."/>
            <person name="Joet T."/>
            <person name="Labadie K."/>
            <person name="Lan T."/>
            <person name="Leclercq J."/>
            <person name="Lepelley M."/>
            <person name="Leroy T."/>
            <person name="Li L.T."/>
            <person name="Librado P."/>
            <person name="Lopez L."/>
            <person name="Munoz A."/>
            <person name="Noel B."/>
            <person name="Pallavicini A."/>
            <person name="Perrotta G."/>
            <person name="Poncet V."/>
            <person name="Pot D."/>
            <person name="Priyono X."/>
            <person name="Rigoreau M."/>
            <person name="Rouard M."/>
            <person name="Rozas J."/>
            <person name="Tranchant-Dubreuil C."/>
            <person name="VanBuren R."/>
            <person name="Zhang Q."/>
            <person name="Andrade A.C."/>
            <person name="Argout X."/>
            <person name="Bertrand B."/>
            <person name="de Kochko A."/>
            <person name="Graziosi G."/>
            <person name="Henry R.J."/>
            <person name="Jayarama X."/>
            <person name="Ming R."/>
            <person name="Nagai C."/>
            <person name="Rounsley S."/>
            <person name="Sankoff D."/>
            <person name="Giuliano G."/>
            <person name="Albert V.A."/>
            <person name="Wincker P."/>
            <person name="Lashermes P."/>
        </authorList>
    </citation>
    <scope>NUCLEOTIDE SEQUENCE [LARGE SCALE GENOMIC DNA]</scope>
    <source>
        <strain evidence="4">cv. DH200-94</strain>
    </source>
</reference>
<dbReference type="STRING" id="49390.A0A068UM21"/>
<accession>A0A068UM21</accession>
<dbReference type="CDD" id="cd02440">
    <property type="entry name" value="AdoMet_MTases"/>
    <property type="match status" value="2"/>
</dbReference>
<dbReference type="GO" id="GO:0008757">
    <property type="term" value="F:S-adenosylmethionine-dependent methyltransferase activity"/>
    <property type="evidence" value="ECO:0007669"/>
    <property type="project" value="InterPro"/>
</dbReference>
<dbReference type="EMBL" id="HG739123">
    <property type="protein sequence ID" value="CDP09511.1"/>
    <property type="molecule type" value="Genomic_DNA"/>
</dbReference>
<protein>
    <recommendedName>
        <fullName evidence="2">Methyltransferase type 11 domain-containing protein</fullName>
    </recommendedName>
</protein>
<name>A0A068UM21_COFCA</name>
<comment type="subunit">
    <text evidence="1">Homodimer.</text>
</comment>
<dbReference type="GO" id="GO:0009820">
    <property type="term" value="P:alkaloid metabolic process"/>
    <property type="evidence" value="ECO:0007669"/>
    <property type="project" value="UniProtKB-KW"/>
</dbReference>
<sequence>MAELYNKQAKQYSESRPTYPEELFQFIASKTPCHDLAWDVGTGSGQAARTLAGIYKNVVATDTSPKQLEFALKLPNIRYQCTPPKMSIAELEQNVSAESSVDLVTSAAAMHWFDLPTFYQQVKWILKKPDGVIAAWSYAKAEINAASANTLLQILYDNCDPYCDPRARYFVHDRYRTIDFPFQPVDGLEHTGPFEFKTERLMDLDDCFTFIKSWSPYQTAKDAGVELLSDDVVQDFTRAWHEDANPKKVATFPISLKVGKTTVPEGRSEMAELYDKQAKQYSESRPTYPEELFQFIASRTPCHDLAWDVGTGSGQAARTLAGIYKNVVATDTSPKQLEFALKLPNIRYQCTPPKMSIAELEQNVSAESSVDLVTSAAAMHWFDLPTFYQQVKWILKKPDGVIAAWSYAKAEINASAANALLQKLYDDRDPYCDPRARFFLHDKYRTIDFPFQPVDGLDHTGPFEFKMEWLMDLDDCFAFIKSWAHYQAAKDTGVELLHDDFVQGFTRAWHEDGNPKKIATFRINLRIGKVGNGCK</sequence>
<dbReference type="InParanoid" id="A0A068UM21"/>
<dbReference type="SUPFAM" id="SSF53335">
    <property type="entry name" value="S-adenosyl-L-methionine-dependent methyltransferases"/>
    <property type="match status" value="2"/>
</dbReference>
<dbReference type="OrthoDB" id="10027013at2759"/>
<evidence type="ECO:0000313" key="4">
    <source>
        <dbReference type="Proteomes" id="UP000295252"/>
    </source>
</evidence>
<dbReference type="PANTHER" id="PTHR45180:SF1">
    <property type="entry name" value="OS01G0307686 PROTEIN"/>
    <property type="match status" value="1"/>
</dbReference>
<organism evidence="3 4">
    <name type="scientific">Coffea canephora</name>
    <name type="common">Robusta coffee</name>
    <dbReference type="NCBI Taxonomy" id="49390"/>
    <lineage>
        <taxon>Eukaryota</taxon>
        <taxon>Viridiplantae</taxon>
        <taxon>Streptophyta</taxon>
        <taxon>Embryophyta</taxon>
        <taxon>Tracheophyta</taxon>
        <taxon>Spermatophyta</taxon>
        <taxon>Magnoliopsida</taxon>
        <taxon>eudicotyledons</taxon>
        <taxon>Gunneridae</taxon>
        <taxon>Pentapetalae</taxon>
        <taxon>asterids</taxon>
        <taxon>lamiids</taxon>
        <taxon>Gentianales</taxon>
        <taxon>Rubiaceae</taxon>
        <taxon>Ixoroideae</taxon>
        <taxon>Gardenieae complex</taxon>
        <taxon>Bertiereae - Coffeeae clade</taxon>
        <taxon>Coffeeae</taxon>
        <taxon>Coffea</taxon>
    </lineage>
</organism>
<dbReference type="Gramene" id="CDP09511">
    <property type="protein sequence ID" value="CDP09511"/>
    <property type="gene ID" value="GSCOC_T00028905001"/>
</dbReference>
<evidence type="ECO:0000259" key="2">
    <source>
        <dbReference type="Pfam" id="PF08241"/>
    </source>
</evidence>
<evidence type="ECO:0000313" key="3">
    <source>
        <dbReference type="EMBL" id="CDP09511.1"/>
    </source>
</evidence>
<dbReference type="InterPro" id="IPR013216">
    <property type="entry name" value="Methyltransf_11"/>
</dbReference>
<dbReference type="OMA" id="TRAWHED"/>
<keyword evidence="4" id="KW-1185">Reference proteome</keyword>